<accession>A0ABD3GL49</accession>
<dbReference type="InterPro" id="IPR002575">
    <property type="entry name" value="Aminoglycoside_PTrfase"/>
</dbReference>
<evidence type="ECO:0000313" key="10">
    <source>
        <dbReference type="Proteomes" id="UP001633002"/>
    </source>
</evidence>
<dbReference type="EMBL" id="JBJQOH010000007">
    <property type="protein sequence ID" value="KAL3678877.1"/>
    <property type="molecule type" value="Genomic_DNA"/>
</dbReference>
<dbReference type="SUPFAM" id="SSF56112">
    <property type="entry name" value="Protein kinase-like (PK-like)"/>
    <property type="match status" value="1"/>
</dbReference>
<evidence type="ECO:0000256" key="3">
    <source>
        <dbReference type="ARBA" id="ARBA00008655"/>
    </source>
</evidence>
<protein>
    <recommendedName>
        <fullName evidence="4">1-acylglycerol-3-phosphate O-acyltransferase</fullName>
        <ecNumber evidence="4">2.3.1.51</ecNumber>
    </recommendedName>
</protein>
<organism evidence="9 10">
    <name type="scientific">Riccia sorocarpa</name>
    <dbReference type="NCBI Taxonomy" id="122646"/>
    <lineage>
        <taxon>Eukaryota</taxon>
        <taxon>Viridiplantae</taxon>
        <taxon>Streptophyta</taxon>
        <taxon>Embryophyta</taxon>
        <taxon>Marchantiophyta</taxon>
        <taxon>Marchantiopsida</taxon>
        <taxon>Marchantiidae</taxon>
        <taxon>Marchantiales</taxon>
        <taxon>Ricciaceae</taxon>
        <taxon>Riccia</taxon>
    </lineage>
</organism>
<keyword evidence="7" id="KW-1133">Transmembrane helix</keyword>
<dbReference type="SUPFAM" id="SSF69593">
    <property type="entry name" value="Glycerol-3-phosphate (1)-acyltransferase"/>
    <property type="match status" value="1"/>
</dbReference>
<feature type="domain" description="Phospholipid/glycerol acyltransferase" evidence="8">
    <location>
        <begin position="468"/>
        <end position="591"/>
    </location>
</feature>
<dbReference type="Proteomes" id="UP001633002">
    <property type="component" value="Unassembled WGS sequence"/>
</dbReference>
<keyword evidence="6" id="KW-0012">Acyltransferase</keyword>
<dbReference type="InterPro" id="IPR011009">
    <property type="entry name" value="Kinase-like_dom_sf"/>
</dbReference>
<feature type="transmembrane region" description="Helical" evidence="7">
    <location>
        <begin position="714"/>
        <end position="731"/>
    </location>
</feature>
<dbReference type="Pfam" id="PF16076">
    <property type="entry name" value="Acyltransf_C"/>
    <property type="match status" value="1"/>
</dbReference>
<comment type="pathway">
    <text evidence="2">Phospholipid metabolism; CDP-diacylglycerol biosynthesis; CDP-diacylglycerol from sn-glycerol 3-phosphate: step 2/3.</text>
</comment>
<dbReference type="InterPro" id="IPR002123">
    <property type="entry name" value="Plipid/glycerol_acylTrfase"/>
</dbReference>
<evidence type="ECO:0000256" key="1">
    <source>
        <dbReference type="ARBA" id="ARBA00001141"/>
    </source>
</evidence>
<dbReference type="Pfam" id="PF01553">
    <property type="entry name" value="Acyltransferase"/>
    <property type="match status" value="1"/>
</dbReference>
<dbReference type="Gene3D" id="3.30.200.20">
    <property type="entry name" value="Phosphorylase Kinase, domain 1"/>
    <property type="match status" value="1"/>
</dbReference>
<keyword evidence="10" id="KW-1185">Reference proteome</keyword>
<dbReference type="InterPro" id="IPR041726">
    <property type="entry name" value="ACAD10_11_N"/>
</dbReference>
<dbReference type="CDD" id="cd05154">
    <property type="entry name" value="ACAD10_11_N-like"/>
    <property type="match status" value="1"/>
</dbReference>
<dbReference type="GO" id="GO:0003841">
    <property type="term" value="F:1-acylglycerol-3-phosphate O-acyltransferase activity"/>
    <property type="evidence" value="ECO:0007669"/>
    <property type="project" value="UniProtKB-EC"/>
</dbReference>
<evidence type="ECO:0000313" key="9">
    <source>
        <dbReference type="EMBL" id="KAL3678877.1"/>
    </source>
</evidence>
<sequence length="740" mass="83860">MVHNTTTMVKEVDSASALNEQALLKYMQETIPGRAHYETLDIKQFDHGQSNTNYLLTATGGGISERFVLRKKSPGDILPYAASVEREYEILAALGKTDVPVPKVYCLCLDPSVIGTVFFIMEHVEGRLFLNPSLPELDPSQRKAIYSAMCSTLAAIHKVDADAVGLGQFSRRENYCEREVITLARQYHASTAHANPAPDPRVEALIDWLKNHVPEEDARVERTGIVHGDFRLDNLIFHPTEPRVIAVLDWELASLGNQMADIAYNCLPYEISEGDVRFQQPGYSFESGRLPGIPSIGEYVAQYCQVKGVPWPASNWTFYTALALLRSTTISTGVYERVLQGNTSEQRGETVGEILPHLVNIANRVIESGPLLPEKPEEQTRSHKPLTLFRIIRGIICLVILLVTAFVTLIILGPITFIVLRLYSVHTSRKWIGYFFGHWLSLWPFLFEKINGTNVIFSGENLPAGERAMVMCNHRTEVDWMYIWNLALRKKQIGFTKYALKSSVRNVPIFGWAFHILEFLLLDRRWEVDAPVIECYLRSFEDPVDPFWFVLFPEGTDFTEEKLAKGNAYARHLGLPGDLHHVLLPRTRGFTACLPLLKDSVTSVYDLTMAYKYRSPLFIHNLFGIDPAEVHIHIRRIPIKDIPTSEAEASSWLYDAFYRKDRLLIDFHKDGSFPDVIDQGELSTAEFLTRLVIFTISSVVVLKCSILGDGWLRFYVTVSCIILPTLTFFGIKPSPLVNFR</sequence>
<evidence type="ECO:0000256" key="7">
    <source>
        <dbReference type="SAM" id="Phobius"/>
    </source>
</evidence>
<dbReference type="AlphaFoldDB" id="A0ABD3GL49"/>
<keyword evidence="7" id="KW-0812">Transmembrane</keyword>
<dbReference type="Gene3D" id="3.90.1200.10">
    <property type="match status" value="1"/>
</dbReference>
<name>A0ABD3GL49_9MARC</name>
<comment type="similarity">
    <text evidence="3">Belongs to the 1-acyl-sn-glycerol-3-phosphate acyltransferase family.</text>
</comment>
<reference evidence="9 10" key="1">
    <citation type="submission" date="2024-09" db="EMBL/GenBank/DDBJ databases">
        <title>Chromosome-scale assembly of Riccia sorocarpa.</title>
        <authorList>
            <person name="Paukszto L."/>
        </authorList>
    </citation>
    <scope>NUCLEOTIDE SEQUENCE [LARGE SCALE GENOMIC DNA]</scope>
    <source>
        <strain evidence="9">LP-2024</strain>
        <tissue evidence="9">Aerial parts of the thallus</tissue>
    </source>
</reference>
<keyword evidence="5" id="KW-0808">Transferase</keyword>
<dbReference type="SMART" id="SM00563">
    <property type="entry name" value="PlsC"/>
    <property type="match status" value="1"/>
</dbReference>
<dbReference type="PANTHER" id="PTHR10983:SF16">
    <property type="entry name" value="LYSOCARDIOLIPIN ACYLTRANSFERASE 1"/>
    <property type="match status" value="1"/>
</dbReference>
<dbReference type="CDD" id="cd07990">
    <property type="entry name" value="LPLAT_LCLAT1-like"/>
    <property type="match status" value="1"/>
</dbReference>
<comment type="catalytic activity">
    <reaction evidence="1">
        <text>a 1-acyl-sn-glycero-3-phosphate + an acyl-CoA = a 1,2-diacyl-sn-glycero-3-phosphate + CoA</text>
        <dbReference type="Rhea" id="RHEA:19709"/>
        <dbReference type="ChEBI" id="CHEBI:57287"/>
        <dbReference type="ChEBI" id="CHEBI:57970"/>
        <dbReference type="ChEBI" id="CHEBI:58342"/>
        <dbReference type="ChEBI" id="CHEBI:58608"/>
        <dbReference type="EC" id="2.3.1.51"/>
    </reaction>
</comment>
<proteinExistence type="inferred from homology"/>
<feature type="transmembrane region" description="Helical" evidence="7">
    <location>
        <begin position="391"/>
        <end position="419"/>
    </location>
</feature>
<comment type="caution">
    <text evidence="9">The sequence shown here is derived from an EMBL/GenBank/DDBJ whole genome shotgun (WGS) entry which is preliminary data.</text>
</comment>
<keyword evidence="7" id="KW-0472">Membrane</keyword>
<evidence type="ECO:0000256" key="2">
    <source>
        <dbReference type="ARBA" id="ARBA00004728"/>
    </source>
</evidence>
<evidence type="ECO:0000256" key="6">
    <source>
        <dbReference type="ARBA" id="ARBA00023315"/>
    </source>
</evidence>
<dbReference type="Pfam" id="PF01636">
    <property type="entry name" value="APH"/>
    <property type="match status" value="1"/>
</dbReference>
<evidence type="ECO:0000256" key="5">
    <source>
        <dbReference type="ARBA" id="ARBA00022679"/>
    </source>
</evidence>
<dbReference type="EC" id="2.3.1.51" evidence="4"/>
<dbReference type="PANTHER" id="PTHR10983">
    <property type="entry name" value="1-ACYLGLYCEROL-3-PHOSPHATE ACYLTRANSFERASE-RELATED"/>
    <property type="match status" value="1"/>
</dbReference>
<gene>
    <name evidence="9" type="ORF">R1sor_021833</name>
</gene>
<dbReference type="InterPro" id="IPR032098">
    <property type="entry name" value="Acyltransf_C"/>
</dbReference>
<evidence type="ECO:0000256" key="4">
    <source>
        <dbReference type="ARBA" id="ARBA00013211"/>
    </source>
</evidence>
<evidence type="ECO:0000259" key="8">
    <source>
        <dbReference type="SMART" id="SM00563"/>
    </source>
</evidence>